<reference evidence="3" key="1">
    <citation type="submission" date="2016-11" db="EMBL/GenBank/DDBJ databases">
        <authorList>
            <person name="Varghese N."/>
            <person name="Submissions S."/>
        </authorList>
    </citation>
    <scope>NUCLEOTIDE SEQUENCE [LARGE SCALE GENOMIC DNA]</scope>
    <source>
        <strain evidence="3">DSM 15449</strain>
    </source>
</reference>
<name>A0A1M5WBV6_9FIRM</name>
<dbReference type="Proteomes" id="UP000183954">
    <property type="component" value="Unassembled WGS sequence"/>
</dbReference>
<evidence type="ECO:0000313" key="2">
    <source>
        <dbReference type="EMBL" id="SHH84976.1"/>
    </source>
</evidence>
<evidence type="ECO:0000256" key="1">
    <source>
        <dbReference type="SAM" id="Phobius"/>
    </source>
</evidence>
<dbReference type="STRING" id="1121420.SAMN02746098_01547"/>
<keyword evidence="1" id="KW-0472">Membrane</keyword>
<gene>
    <name evidence="2" type="ORF">SAMN02746098_01547</name>
</gene>
<dbReference type="Pfam" id="PF04964">
    <property type="entry name" value="Flp_Fap"/>
    <property type="match status" value="1"/>
</dbReference>
<accession>A0A1M5WBV6</accession>
<sequence>MKTRLIGFLKDETGQAMTEYGLIIALVAVGVIIALTAMGGQLSTLFNSLVAKLTPAT</sequence>
<evidence type="ECO:0000313" key="3">
    <source>
        <dbReference type="Proteomes" id="UP000183954"/>
    </source>
</evidence>
<keyword evidence="1" id="KW-0812">Transmembrane</keyword>
<proteinExistence type="predicted"/>
<feature type="transmembrane region" description="Helical" evidence="1">
    <location>
        <begin position="20"/>
        <end position="39"/>
    </location>
</feature>
<dbReference type="EMBL" id="FQXJ01000005">
    <property type="protein sequence ID" value="SHH84976.1"/>
    <property type="molecule type" value="Genomic_DNA"/>
</dbReference>
<keyword evidence="1" id="KW-1133">Transmembrane helix</keyword>
<dbReference type="RefSeq" id="WP_073029103.1">
    <property type="nucleotide sequence ID" value="NZ_FQXJ01000005.1"/>
</dbReference>
<protein>
    <submittedName>
        <fullName evidence="2">Pilus assembly protein Flp/PilA</fullName>
    </submittedName>
</protein>
<keyword evidence="3" id="KW-1185">Reference proteome</keyword>
<dbReference type="InterPro" id="IPR007047">
    <property type="entry name" value="Flp_Fap"/>
</dbReference>
<organism evidence="2 3">
    <name type="scientific">Desulfosporosinus lacus DSM 15449</name>
    <dbReference type="NCBI Taxonomy" id="1121420"/>
    <lineage>
        <taxon>Bacteria</taxon>
        <taxon>Bacillati</taxon>
        <taxon>Bacillota</taxon>
        <taxon>Clostridia</taxon>
        <taxon>Eubacteriales</taxon>
        <taxon>Desulfitobacteriaceae</taxon>
        <taxon>Desulfosporosinus</taxon>
    </lineage>
</organism>
<dbReference type="AlphaFoldDB" id="A0A1M5WBV6"/>